<feature type="region of interest" description="Disordered" evidence="1">
    <location>
        <begin position="1"/>
        <end position="20"/>
    </location>
</feature>
<dbReference type="AlphaFoldDB" id="X6M1U9"/>
<feature type="non-terminal residue" evidence="2">
    <location>
        <position position="1"/>
    </location>
</feature>
<evidence type="ECO:0000313" key="2">
    <source>
        <dbReference type="EMBL" id="ETO06945.1"/>
    </source>
</evidence>
<organism evidence="2 3">
    <name type="scientific">Reticulomyxa filosa</name>
    <dbReference type="NCBI Taxonomy" id="46433"/>
    <lineage>
        <taxon>Eukaryota</taxon>
        <taxon>Sar</taxon>
        <taxon>Rhizaria</taxon>
        <taxon>Retaria</taxon>
        <taxon>Foraminifera</taxon>
        <taxon>Monothalamids</taxon>
        <taxon>Reticulomyxidae</taxon>
        <taxon>Reticulomyxa</taxon>
    </lineage>
</organism>
<feature type="compositionally biased region" description="Polar residues" evidence="1">
    <location>
        <begin position="47"/>
        <end position="62"/>
    </location>
</feature>
<name>X6M1U9_RETFI</name>
<feature type="region of interest" description="Disordered" evidence="1">
    <location>
        <begin position="134"/>
        <end position="182"/>
    </location>
</feature>
<dbReference type="Proteomes" id="UP000023152">
    <property type="component" value="Unassembled WGS sequence"/>
</dbReference>
<accession>X6M1U9</accession>
<gene>
    <name evidence="2" type="ORF">RFI_30448</name>
</gene>
<feature type="compositionally biased region" description="Polar residues" evidence="1">
    <location>
        <begin position="173"/>
        <end position="182"/>
    </location>
</feature>
<keyword evidence="3" id="KW-1185">Reference proteome</keyword>
<proteinExistence type="predicted"/>
<sequence>EEKEEENEEKEKEEEKRKKKNTSLWNWNVCIDVTNGYISATSTNKTSHSASIASDNNSTHDSYPNEGFHEHSRARGVARDSATGNDHDTSRPRSLHHHSNEPPRLRASTHINTTHDHKMVFFFFFFLKKKKEEGKGKKKTKKKKKKNFGRERSHALLGDNPYSRDNNPVPRQPLSSTNVQPQCAVTSVETTLRGKTWKTMLGVGTISSEEYVSYCRKKHQKNKIKK</sequence>
<evidence type="ECO:0000256" key="1">
    <source>
        <dbReference type="SAM" id="MobiDB-lite"/>
    </source>
</evidence>
<reference evidence="2 3" key="1">
    <citation type="journal article" date="2013" name="Curr. Biol.">
        <title>The Genome of the Foraminiferan Reticulomyxa filosa.</title>
        <authorList>
            <person name="Glockner G."/>
            <person name="Hulsmann N."/>
            <person name="Schleicher M."/>
            <person name="Noegel A.A."/>
            <person name="Eichinger L."/>
            <person name="Gallinger C."/>
            <person name="Pawlowski J."/>
            <person name="Sierra R."/>
            <person name="Euteneuer U."/>
            <person name="Pillet L."/>
            <person name="Moustafa A."/>
            <person name="Platzer M."/>
            <person name="Groth M."/>
            <person name="Szafranski K."/>
            <person name="Schliwa M."/>
        </authorList>
    </citation>
    <scope>NUCLEOTIDE SEQUENCE [LARGE SCALE GENOMIC DNA]</scope>
</reference>
<feature type="compositionally biased region" description="Basic residues" evidence="1">
    <location>
        <begin position="136"/>
        <end position="147"/>
    </location>
</feature>
<protein>
    <submittedName>
        <fullName evidence="2">Uncharacterized protein</fullName>
    </submittedName>
</protein>
<feature type="region of interest" description="Disordered" evidence="1">
    <location>
        <begin position="47"/>
        <end position="107"/>
    </location>
</feature>
<evidence type="ECO:0000313" key="3">
    <source>
        <dbReference type="Proteomes" id="UP000023152"/>
    </source>
</evidence>
<comment type="caution">
    <text evidence="2">The sequence shown here is derived from an EMBL/GenBank/DDBJ whole genome shotgun (WGS) entry which is preliminary data.</text>
</comment>
<dbReference type="EMBL" id="ASPP01026663">
    <property type="protein sequence ID" value="ETO06945.1"/>
    <property type="molecule type" value="Genomic_DNA"/>
</dbReference>